<dbReference type="Proteomes" id="UP000504627">
    <property type="component" value="Unplaced"/>
</dbReference>
<dbReference type="InterPro" id="IPR037721">
    <property type="entry name" value="Ferlin"/>
</dbReference>
<dbReference type="SMART" id="SM00693">
    <property type="entry name" value="DysFN"/>
    <property type="match status" value="1"/>
</dbReference>
<proteinExistence type="predicted"/>
<protein>
    <submittedName>
        <fullName evidence="12">Fer-1-like protein 5 isoform X1</fullName>
    </submittedName>
</protein>
<dbReference type="RefSeq" id="XP_027602511.2">
    <property type="nucleotide sequence ID" value="XM_027746710.2"/>
</dbReference>
<organism evidence="11 12">
    <name type="scientific">Pipra filicauda</name>
    <name type="common">Wire-tailed manakin</name>
    <dbReference type="NCBI Taxonomy" id="649802"/>
    <lineage>
        <taxon>Eukaryota</taxon>
        <taxon>Metazoa</taxon>
        <taxon>Chordata</taxon>
        <taxon>Craniata</taxon>
        <taxon>Vertebrata</taxon>
        <taxon>Euteleostomi</taxon>
        <taxon>Archelosauria</taxon>
        <taxon>Archosauria</taxon>
        <taxon>Dinosauria</taxon>
        <taxon>Saurischia</taxon>
        <taxon>Theropoda</taxon>
        <taxon>Coelurosauria</taxon>
        <taxon>Aves</taxon>
        <taxon>Neognathae</taxon>
        <taxon>Neoaves</taxon>
        <taxon>Telluraves</taxon>
        <taxon>Australaves</taxon>
        <taxon>Passeriformes</taxon>
        <taxon>Pipridae</taxon>
        <taxon>Pipra</taxon>
    </lineage>
</organism>
<dbReference type="Pfam" id="PF22901">
    <property type="entry name" value="dsrm_Ferlin"/>
    <property type="match status" value="1"/>
</dbReference>
<dbReference type="Gene3D" id="2.60.40.150">
    <property type="entry name" value="C2 domain"/>
    <property type="match status" value="6"/>
</dbReference>
<dbReference type="InterPro" id="IPR032362">
    <property type="entry name" value="Ferlin_C"/>
</dbReference>
<dbReference type="SMART" id="SM01202">
    <property type="entry name" value="FerI"/>
    <property type="match status" value="1"/>
</dbReference>
<keyword evidence="5" id="KW-0106">Calcium</keyword>
<dbReference type="Pfam" id="PF16165">
    <property type="entry name" value="Ferlin_C"/>
    <property type="match status" value="1"/>
</dbReference>
<feature type="domain" description="C2" evidence="10">
    <location>
        <begin position="1623"/>
        <end position="1770"/>
    </location>
</feature>
<feature type="domain" description="C2" evidence="10">
    <location>
        <begin position="941"/>
        <end position="1073"/>
    </location>
</feature>
<comment type="subcellular location">
    <subcellularLocation>
        <location evidence="1">Membrane</location>
        <topology evidence="1">Single-pass membrane protein</topology>
    </subcellularLocation>
</comment>
<evidence type="ECO:0000256" key="3">
    <source>
        <dbReference type="ARBA" id="ARBA00022723"/>
    </source>
</evidence>
<evidence type="ECO:0000256" key="1">
    <source>
        <dbReference type="ARBA" id="ARBA00004167"/>
    </source>
</evidence>
<dbReference type="CDD" id="cd04037">
    <property type="entry name" value="C2E_Ferlin"/>
    <property type="match status" value="1"/>
</dbReference>
<dbReference type="InterPro" id="IPR000008">
    <property type="entry name" value="C2_dom"/>
</dbReference>
<dbReference type="CDD" id="cd08374">
    <property type="entry name" value="C2F_Ferlin"/>
    <property type="match status" value="1"/>
</dbReference>
<dbReference type="CDD" id="cd04017">
    <property type="entry name" value="C2D_Ferlin"/>
    <property type="match status" value="1"/>
</dbReference>
<dbReference type="GO" id="GO:0046872">
    <property type="term" value="F:metal ion binding"/>
    <property type="evidence" value="ECO:0007669"/>
    <property type="project" value="UniProtKB-KW"/>
</dbReference>
<dbReference type="GeneID" id="114001508"/>
<keyword evidence="4" id="KW-0677">Repeat</keyword>
<dbReference type="SMART" id="SM01201">
    <property type="entry name" value="FerB"/>
    <property type="match status" value="1"/>
</dbReference>
<evidence type="ECO:0000256" key="4">
    <source>
        <dbReference type="ARBA" id="ARBA00022737"/>
    </source>
</evidence>
<dbReference type="InterPro" id="IPR012561">
    <property type="entry name" value="Ferlin_B-domain"/>
</dbReference>
<dbReference type="CTD" id="90342"/>
<dbReference type="GO" id="GO:0016020">
    <property type="term" value="C:membrane"/>
    <property type="evidence" value="ECO:0007669"/>
    <property type="project" value="UniProtKB-SubCell"/>
</dbReference>
<dbReference type="InterPro" id="IPR055072">
    <property type="entry name" value="Ferlin_DSRM"/>
</dbReference>
<dbReference type="GO" id="GO:0061025">
    <property type="term" value="P:membrane fusion"/>
    <property type="evidence" value="ECO:0007669"/>
    <property type="project" value="TreeGrafter"/>
</dbReference>
<dbReference type="GO" id="GO:0007009">
    <property type="term" value="P:plasma membrane organization"/>
    <property type="evidence" value="ECO:0007669"/>
    <property type="project" value="TreeGrafter"/>
</dbReference>
<dbReference type="Pfam" id="PF00168">
    <property type="entry name" value="C2"/>
    <property type="match status" value="5"/>
</dbReference>
<keyword evidence="3" id="KW-0479">Metal-binding</keyword>
<dbReference type="InterPro" id="IPR037725">
    <property type="entry name" value="C2F_Ferlin"/>
</dbReference>
<dbReference type="InParanoid" id="A0A6J2IS18"/>
<feature type="domain" description="C2" evidence="10">
    <location>
        <begin position="299"/>
        <end position="423"/>
    </location>
</feature>
<keyword evidence="6 9" id="KW-1133">Transmembrane helix</keyword>
<evidence type="ECO:0000259" key="10">
    <source>
        <dbReference type="PROSITE" id="PS50004"/>
    </source>
</evidence>
<dbReference type="PANTHER" id="PTHR12546">
    <property type="entry name" value="FER-1-LIKE"/>
    <property type="match status" value="1"/>
</dbReference>
<dbReference type="InterPro" id="IPR037723">
    <property type="entry name" value="C2D_Ferlin"/>
</dbReference>
<dbReference type="SUPFAM" id="SSF49562">
    <property type="entry name" value="C2 domain (Calcium/lipid-binding domain, CaLB)"/>
    <property type="match status" value="6"/>
</dbReference>
<keyword evidence="11" id="KW-1185">Reference proteome</keyword>
<keyword evidence="7 9" id="KW-0472">Membrane</keyword>
<feature type="transmembrane region" description="Helical" evidence="9">
    <location>
        <begin position="1883"/>
        <end position="1902"/>
    </location>
</feature>
<feature type="region of interest" description="Disordered" evidence="8">
    <location>
        <begin position="1220"/>
        <end position="1243"/>
    </location>
</feature>
<dbReference type="InterPro" id="IPR037720">
    <property type="entry name" value="C2B_Ferlin"/>
</dbReference>
<keyword evidence="2 9" id="KW-0812">Transmembrane</keyword>
<evidence type="ECO:0000256" key="7">
    <source>
        <dbReference type="ARBA" id="ARBA00023136"/>
    </source>
</evidence>
<sequence length="1938" mass="217768">MLRLHVVSVHIPGATGFGPSVHLSICFRGTSRRTQVVPEERSPTWNEELVWSLDECPLSPTDTLSLRLQHWDHPLPRGDLGGTTVSLDQLVANPSLPMARRDVLLLDRWDKPTGCTITFRCYYTPHGKAGNATVTRQGWVALPGALETPQNSGRAPVERKEDFQVRVRIIQARQLQGNNIRPVVKVLIGKRHFRTRSRTGNNPYFNEVFCQNFHETPEQLVAQPIRIQVLRSQNLCTKAVIGTFELDIGTVYSAPGRTLSWQWLSLQHPQHHDSHSRGYLQVSLAVRRAGERVQEQEVPAGDEDVKSNLLRPPPCATMLQIRVYCAQDLPQVEPARPCLGVRRDSGKVAVRVSFAGRMLCTRVMLPSANPEWNEVFFFPLRLPPICEEIQLDLLRGSCRSKVLGAATIHLSQIYQDPEELQGGTPGFLPCFGPAFLPLYGPRPDCARDLGVDYRGRVLLEICTSEGTPDGRQRDIVAPVDVERAQQQLLPRCQWGLCGVFYSATMVPEGPDLLGFELGIGHDSSATPLSPPVFDGNLYHHLPWHGDKPVVAVTSSWEDNCRRWDTLNLLRTLCRRLERNMAELRRCRGDTARDVGVKLLWELEQDCTQALAQLEAQPTPLTALDKQLRNSRRLLLRHLWNVAKEAPVKAEKYDWDTLVSGAERWLRRVAALAVEPQAGVPNLVLWLLQGQRRVGCAHVPVTDVTFSPTGPDACGRLCGRMQTIFLGSGTVRAQVRVRLWLCRVCDSGALPRLLEGSLQFHTETYENQTRLLGKWGPWKLLGHPPFSDGMGREGLPPGKIQPPKGWRWEGPWNVELQPREMLDAGSAVCEMLQELNGNQIQRSRSNGTTSDTDPGAVSEDEPWQSECFWPCPFRPKPPGGVLGGALCRRRRWHRGLVLAQPTAVAPLFLLQGVPVGERDTEDTPKEDNPAVALLEPWGSRPPLEQPPPFILCTFPCPSRFQLRCYLFRALDLTPGISKTSIATAAHVSIMDRSQRSRVVRGVLDPLWEQTLLLHPVLLFGNPQGVREDPPAVVVEVFDQAGEGAGVFLGRCVCTPEVWLDLGHREPPRLQPHPLRGPWGPAGDLVAAFELLLEPEDGALAVLTPPPLRKDVLGIPLGIQPRLQRVALEVLAWGLRGLRGAVREPRLELQWEDQTLWTPVIKDFASNPNFPTTTFLLTLALPEEEQLVPPIRLQVWDRGNRKLEVLVGQGCVRGLGQYRCRTPGLEQPPRQEQPPGPGDTGTGSYTVVSMPDEPLSLLAVFSLWKGLCSHLLTRAWARIAQILLSCLGKKGNGDKDMEEEEEEVDWWSKFYMALEDKGEIPWGTNRDRLKIYGCELEAVPEFQGLQDFCQTFPLHKPGGPPVPGQDPEPVGEFKGLFCIYPLPEEPRVPPPPQHFQQLPPSKPQDCLVRVYIVRAFDLSPCDVTGLSDPYVRVSLGKRTLGQRDQYVPNTLEPVFGRMFEMTATIPLEKDLKVTLLDRDRLPPDQEIGSTSIDLENRLLSNHRAHCGLPTLHHTAGPAAWRDQLCPSRTLELVAVTRGLPTPEFSPDGLAVTFNHRTFLLRHFESGPPTFRHPGPPRERLALHVLNLCPFVPEHLETRSLYNSAQPGLEQGKLQMWVDIFPSNLGPPGPPVNIDPRKAEGYELRCVVWNVRDTDLGDTNLLGQRMSDIYVTGWLDGLPEQQQHTDIHYRSRDGHGAFNWRFLFPFEFLAAEKLCVIGRREHVWSLDKTVLKVPPKLILQVWDNDKFKADDLLGVLELDLTKLPYPALTPRLCRAMPWEHRSVPWPWCRTPALAPSSINLFRMRRTRGWWPCTMQEDGAQRLSGKLELSLELLTAEEAEERPVGKGREEPNNYPTLPVPRRSKSSFLWLQSPLRLLRYGIRWRYCGWAGLALVAVLLLFLMHIFFPSSMTVKMVDQLHVLHPAGAEHPKMEHPPGRGAMPA</sequence>
<feature type="domain" description="C2" evidence="10">
    <location>
        <begin position="1387"/>
        <end position="1505"/>
    </location>
</feature>
<evidence type="ECO:0000313" key="11">
    <source>
        <dbReference type="Proteomes" id="UP000504627"/>
    </source>
</evidence>
<dbReference type="CDD" id="cd04011">
    <property type="entry name" value="C2B_Ferlin"/>
    <property type="match status" value="1"/>
</dbReference>
<dbReference type="InterPro" id="IPR012968">
    <property type="entry name" value="FerIin_dom"/>
</dbReference>
<evidence type="ECO:0000313" key="12">
    <source>
        <dbReference type="RefSeq" id="XP_027602511.2"/>
    </source>
</evidence>
<name>A0A6J2IS18_9PASS</name>
<feature type="domain" description="C2" evidence="10">
    <location>
        <begin position="1"/>
        <end position="100"/>
    </location>
</feature>
<evidence type="ECO:0000256" key="8">
    <source>
        <dbReference type="SAM" id="MobiDB-lite"/>
    </source>
</evidence>
<feature type="domain" description="C2" evidence="10">
    <location>
        <begin position="1107"/>
        <end position="1227"/>
    </location>
</feature>
<feature type="domain" description="C2" evidence="10">
    <location>
        <begin position="145"/>
        <end position="262"/>
    </location>
</feature>
<dbReference type="InterPro" id="IPR035892">
    <property type="entry name" value="C2_domain_sf"/>
</dbReference>
<evidence type="ECO:0000256" key="5">
    <source>
        <dbReference type="ARBA" id="ARBA00022837"/>
    </source>
</evidence>
<dbReference type="InterPro" id="IPR037724">
    <property type="entry name" value="C2E_Ferlin"/>
</dbReference>
<reference evidence="12" key="1">
    <citation type="submission" date="2025-08" db="UniProtKB">
        <authorList>
            <consortium name="RefSeq"/>
        </authorList>
    </citation>
    <scope>IDENTIFICATION</scope>
    <source>
        <tissue evidence="12">Muscle</tissue>
    </source>
</reference>
<dbReference type="Pfam" id="PF08150">
    <property type="entry name" value="FerB"/>
    <property type="match status" value="1"/>
</dbReference>
<dbReference type="SMART" id="SM00239">
    <property type="entry name" value="C2"/>
    <property type="match status" value="7"/>
</dbReference>
<accession>A0A6J2IS18</accession>
<gene>
    <name evidence="12" type="primary">FER1L5</name>
</gene>
<dbReference type="PANTHER" id="PTHR12546:SF34">
    <property type="entry name" value="FER-1-LIKE PROTEIN 5"/>
    <property type="match status" value="1"/>
</dbReference>
<evidence type="ECO:0000256" key="9">
    <source>
        <dbReference type="SAM" id="Phobius"/>
    </source>
</evidence>
<evidence type="ECO:0000256" key="6">
    <source>
        <dbReference type="ARBA" id="ARBA00022989"/>
    </source>
</evidence>
<feature type="region of interest" description="Disordered" evidence="8">
    <location>
        <begin position="837"/>
        <end position="860"/>
    </location>
</feature>
<feature type="compositionally biased region" description="Polar residues" evidence="8">
    <location>
        <begin position="837"/>
        <end position="851"/>
    </location>
</feature>
<dbReference type="InterPro" id="IPR006614">
    <property type="entry name" value="Peroxin/Ferlin"/>
</dbReference>
<evidence type="ECO:0000256" key="2">
    <source>
        <dbReference type="ARBA" id="ARBA00022692"/>
    </source>
</evidence>
<dbReference type="PROSITE" id="PS50004">
    <property type="entry name" value="C2"/>
    <property type="match status" value="7"/>
</dbReference>